<reference evidence="7" key="1">
    <citation type="submission" date="2016-10" db="EMBL/GenBank/DDBJ databases">
        <authorList>
            <person name="de Groot N.N."/>
        </authorList>
    </citation>
    <scope>NUCLEOTIDE SEQUENCE [LARGE SCALE GENOMIC DNA]</scope>
    <source>
        <strain evidence="7">DSM 15758</strain>
    </source>
</reference>
<evidence type="ECO:0000256" key="3">
    <source>
        <dbReference type="ARBA" id="ARBA00023125"/>
    </source>
</evidence>
<dbReference type="CDD" id="cd08471">
    <property type="entry name" value="PBP2_CrgA_like_2"/>
    <property type="match status" value="1"/>
</dbReference>
<dbReference type="Gene3D" id="1.10.10.10">
    <property type="entry name" value="Winged helix-like DNA-binding domain superfamily/Winged helix DNA-binding domain"/>
    <property type="match status" value="1"/>
</dbReference>
<dbReference type="GO" id="GO:0003700">
    <property type="term" value="F:DNA-binding transcription factor activity"/>
    <property type="evidence" value="ECO:0007669"/>
    <property type="project" value="InterPro"/>
</dbReference>
<dbReference type="GeneID" id="57557344"/>
<evidence type="ECO:0000256" key="2">
    <source>
        <dbReference type="ARBA" id="ARBA00023015"/>
    </source>
</evidence>
<evidence type="ECO:0000256" key="1">
    <source>
        <dbReference type="ARBA" id="ARBA00009437"/>
    </source>
</evidence>
<feature type="domain" description="HTH lysR-type" evidence="5">
    <location>
        <begin position="1"/>
        <end position="59"/>
    </location>
</feature>
<dbReference type="RefSeq" id="WP_074583654.1">
    <property type="nucleotide sequence ID" value="NZ_CP183397.1"/>
</dbReference>
<keyword evidence="2" id="KW-0805">Transcription regulation</keyword>
<gene>
    <name evidence="6" type="ORF">SAMN05216279_103256</name>
</gene>
<dbReference type="PANTHER" id="PTHR30537:SF5">
    <property type="entry name" value="HTH-TYPE TRANSCRIPTIONAL ACTIVATOR TTDR-RELATED"/>
    <property type="match status" value="1"/>
</dbReference>
<dbReference type="EMBL" id="FMWB01000003">
    <property type="protein sequence ID" value="SCZ29740.1"/>
    <property type="molecule type" value="Genomic_DNA"/>
</dbReference>
<dbReference type="AlphaFoldDB" id="A0A1G5MZ92"/>
<dbReference type="PRINTS" id="PR00039">
    <property type="entry name" value="HTHLYSR"/>
</dbReference>
<dbReference type="GO" id="GO:0043565">
    <property type="term" value="F:sequence-specific DNA binding"/>
    <property type="evidence" value="ECO:0007669"/>
    <property type="project" value="TreeGrafter"/>
</dbReference>
<dbReference type="PANTHER" id="PTHR30537">
    <property type="entry name" value="HTH-TYPE TRANSCRIPTIONAL REGULATOR"/>
    <property type="match status" value="1"/>
</dbReference>
<dbReference type="InterPro" id="IPR000847">
    <property type="entry name" value="LysR_HTH_N"/>
</dbReference>
<comment type="similarity">
    <text evidence="1">Belongs to the LysR transcriptional regulatory family.</text>
</comment>
<dbReference type="Pfam" id="PF03466">
    <property type="entry name" value="LysR_substrate"/>
    <property type="match status" value="1"/>
</dbReference>
<comment type="caution">
    <text evidence="6">The sequence shown here is derived from an EMBL/GenBank/DDBJ whole genome shotgun (WGS) entry which is preliminary data.</text>
</comment>
<keyword evidence="4" id="KW-0804">Transcription</keyword>
<dbReference type="Gene3D" id="3.40.190.290">
    <property type="match status" value="1"/>
</dbReference>
<proteinExistence type="inferred from homology"/>
<dbReference type="STRING" id="237610.BJP27_01875"/>
<evidence type="ECO:0000259" key="5">
    <source>
        <dbReference type="PROSITE" id="PS50931"/>
    </source>
</evidence>
<protein>
    <submittedName>
        <fullName evidence="6">DNA-binding transcriptional regulator, LysR family</fullName>
    </submittedName>
</protein>
<dbReference type="SUPFAM" id="SSF46785">
    <property type="entry name" value="Winged helix' DNA-binding domain"/>
    <property type="match status" value="1"/>
</dbReference>
<name>A0A1G5MZ92_9PSED</name>
<dbReference type="InterPro" id="IPR036390">
    <property type="entry name" value="WH_DNA-bd_sf"/>
</dbReference>
<dbReference type="PROSITE" id="PS50931">
    <property type="entry name" value="HTH_LYSR"/>
    <property type="match status" value="1"/>
</dbReference>
<dbReference type="GO" id="GO:0006351">
    <property type="term" value="P:DNA-templated transcription"/>
    <property type="evidence" value="ECO:0007669"/>
    <property type="project" value="TreeGrafter"/>
</dbReference>
<keyword evidence="3 6" id="KW-0238">DNA-binding</keyword>
<evidence type="ECO:0000256" key="4">
    <source>
        <dbReference type="ARBA" id="ARBA00023163"/>
    </source>
</evidence>
<dbReference type="OrthoDB" id="9786526at2"/>
<dbReference type="InterPro" id="IPR036388">
    <property type="entry name" value="WH-like_DNA-bd_sf"/>
</dbReference>
<dbReference type="SUPFAM" id="SSF53850">
    <property type="entry name" value="Periplasmic binding protein-like II"/>
    <property type="match status" value="1"/>
</dbReference>
<organism evidence="6 7">
    <name type="scientific">Pseudomonas oryzihabitans</name>
    <dbReference type="NCBI Taxonomy" id="47885"/>
    <lineage>
        <taxon>Bacteria</taxon>
        <taxon>Pseudomonadati</taxon>
        <taxon>Pseudomonadota</taxon>
        <taxon>Gammaproteobacteria</taxon>
        <taxon>Pseudomonadales</taxon>
        <taxon>Pseudomonadaceae</taxon>
        <taxon>Pseudomonas</taxon>
    </lineage>
</organism>
<sequence>MDRWQAMRVFVKVAETESFARTARELHLSAPAVTRLVAALEELVGARLLVRTTRSVRPTEAGARYLQDCRRILADIAEAELAAAGHYAKPVGTLTITAPLLFGQLHVLPLLLDYLERYPQMRARTFFVDRPVNIVEEGMDVALRIGHLPDSGFTAIQVGRVRRVVCAAPDYLQAQGMPATPAALREHRILVSHSAWSSPEWRFAGGQRVSVDPLLHCNTNEAAISAARAGRGLTRVLHYQIAPALAEGALQIVLAEHEEAPLPIHLIYPEGRQAPAKVRAFIDLAVAALRDNPLFA</sequence>
<accession>A0A1G5MZ92</accession>
<dbReference type="Proteomes" id="UP000183046">
    <property type="component" value="Unassembled WGS sequence"/>
</dbReference>
<dbReference type="Pfam" id="PF00126">
    <property type="entry name" value="HTH_1"/>
    <property type="match status" value="1"/>
</dbReference>
<dbReference type="InterPro" id="IPR005119">
    <property type="entry name" value="LysR_subst-bd"/>
</dbReference>
<dbReference type="FunFam" id="1.10.10.10:FF:000001">
    <property type="entry name" value="LysR family transcriptional regulator"/>
    <property type="match status" value="1"/>
</dbReference>
<dbReference type="InterPro" id="IPR058163">
    <property type="entry name" value="LysR-type_TF_proteobact-type"/>
</dbReference>
<evidence type="ECO:0000313" key="6">
    <source>
        <dbReference type="EMBL" id="SCZ29740.1"/>
    </source>
</evidence>
<evidence type="ECO:0000313" key="7">
    <source>
        <dbReference type="Proteomes" id="UP000183046"/>
    </source>
</evidence>